<evidence type="ECO:0000313" key="9">
    <source>
        <dbReference type="EMBL" id="GLZ81670.1"/>
    </source>
</evidence>
<evidence type="ECO:0000256" key="7">
    <source>
        <dbReference type="ARBA" id="ARBA00023136"/>
    </source>
</evidence>
<comment type="subcellular location">
    <subcellularLocation>
        <location evidence="1">Cell membrane</location>
        <topology evidence="1">Multi-pass membrane protein</topology>
    </subcellularLocation>
</comment>
<keyword evidence="5 8" id="KW-0812">Transmembrane</keyword>
<feature type="transmembrane region" description="Helical" evidence="8">
    <location>
        <begin position="159"/>
        <end position="182"/>
    </location>
</feature>
<dbReference type="InterPro" id="IPR004695">
    <property type="entry name" value="SLAC1/Mae1/Ssu1/TehA"/>
</dbReference>
<evidence type="ECO:0000256" key="2">
    <source>
        <dbReference type="ARBA" id="ARBA00008566"/>
    </source>
</evidence>
<dbReference type="GO" id="GO:0005886">
    <property type="term" value="C:plasma membrane"/>
    <property type="evidence" value="ECO:0007669"/>
    <property type="project" value="UniProtKB-SubCell"/>
</dbReference>
<feature type="transmembrane region" description="Helical" evidence="8">
    <location>
        <begin position="131"/>
        <end position="153"/>
    </location>
</feature>
<reference evidence="9" key="1">
    <citation type="submission" date="2023-03" db="EMBL/GenBank/DDBJ databases">
        <title>Actinorhabdospora filicis NBRC 111898.</title>
        <authorList>
            <person name="Ichikawa N."/>
            <person name="Sato H."/>
            <person name="Tonouchi N."/>
        </authorList>
    </citation>
    <scope>NUCLEOTIDE SEQUENCE</scope>
    <source>
        <strain evidence="9">NBRC 111898</strain>
    </source>
</reference>
<feature type="transmembrane region" description="Helical" evidence="8">
    <location>
        <begin position="227"/>
        <end position="246"/>
    </location>
</feature>
<evidence type="ECO:0000256" key="5">
    <source>
        <dbReference type="ARBA" id="ARBA00022692"/>
    </source>
</evidence>
<sequence>MVGIARSPHLRNPGLNYPSGFAGRVPDSAKVIARSYDLIPARGLPVGGAEAEAGVMIDRFTHHIGPNWFASVMGTGIVANAAAGLPGAPGWLRPVAAVVWAAAAVWLLVLSVAFAAQWLSGRAGRHHADPVAVQFYGAPPMALLTVGAGALTFTGNVPVAFGLWLAGTVAGLVSAVAVPYLMFTRPALSGAAPFAGWLMPLVPPMVSAATGAALIPHVPDGQPRLTMLLACYAMFGLSLMATLVLLPQIWGRLAAHKLTAPVPTLWIVLGPLGQSATAAGNLGGVSGHPGLAALGTGYGVLVMGFALLWLALALAVTLRSLREGLPFTLTWWSFTFPVGTCVTGASVLSAHTGAVVYGWLAWALYAGLLGAWAVTAARTAHGLVTGALTPATAAVPSASHR</sequence>
<keyword evidence="10" id="KW-1185">Reference proteome</keyword>
<keyword evidence="4" id="KW-1003">Cell membrane</keyword>
<dbReference type="InterPro" id="IPR038665">
    <property type="entry name" value="Voltage-dep_anion_channel_sf"/>
</dbReference>
<dbReference type="AlphaFoldDB" id="A0A9W6SRM5"/>
<name>A0A9W6SRM5_9ACTN</name>
<feature type="transmembrane region" description="Helical" evidence="8">
    <location>
        <begin position="354"/>
        <end position="374"/>
    </location>
</feature>
<dbReference type="PANTHER" id="PTHR31686:SF1">
    <property type="entry name" value="SULFITE EFFLUX PUMP SSU1"/>
    <property type="match status" value="1"/>
</dbReference>
<dbReference type="Proteomes" id="UP001165079">
    <property type="component" value="Unassembled WGS sequence"/>
</dbReference>
<feature type="transmembrane region" description="Helical" evidence="8">
    <location>
        <begin position="194"/>
        <end position="215"/>
    </location>
</feature>
<feature type="transmembrane region" description="Helical" evidence="8">
    <location>
        <begin position="297"/>
        <end position="317"/>
    </location>
</feature>
<dbReference type="Pfam" id="PF03595">
    <property type="entry name" value="SLAC1"/>
    <property type="match status" value="1"/>
</dbReference>
<evidence type="ECO:0000256" key="4">
    <source>
        <dbReference type="ARBA" id="ARBA00022475"/>
    </source>
</evidence>
<comment type="caution">
    <text evidence="9">The sequence shown here is derived from an EMBL/GenBank/DDBJ whole genome shotgun (WGS) entry which is preliminary data.</text>
</comment>
<dbReference type="Gene3D" id="1.50.10.150">
    <property type="entry name" value="Voltage-dependent anion channel"/>
    <property type="match status" value="1"/>
</dbReference>
<proteinExistence type="inferred from homology"/>
<feature type="transmembrane region" description="Helical" evidence="8">
    <location>
        <begin position="97"/>
        <end position="119"/>
    </location>
</feature>
<keyword evidence="6 8" id="KW-1133">Transmembrane helix</keyword>
<dbReference type="InterPro" id="IPR051629">
    <property type="entry name" value="Sulfite_efflux_TDT"/>
</dbReference>
<accession>A0A9W6SRM5</accession>
<evidence type="ECO:0000256" key="8">
    <source>
        <dbReference type="SAM" id="Phobius"/>
    </source>
</evidence>
<evidence type="ECO:0000313" key="10">
    <source>
        <dbReference type="Proteomes" id="UP001165079"/>
    </source>
</evidence>
<protein>
    <submittedName>
        <fullName evidence="9">C4-dicarboxylate ABC transporter</fullName>
    </submittedName>
</protein>
<gene>
    <name evidence="9" type="ORF">Afil01_64770</name>
</gene>
<keyword evidence="3" id="KW-0813">Transport</keyword>
<dbReference type="PANTHER" id="PTHR31686">
    <property type="match status" value="1"/>
</dbReference>
<keyword evidence="7 8" id="KW-0472">Membrane</keyword>
<feature type="transmembrane region" description="Helical" evidence="8">
    <location>
        <begin position="329"/>
        <end position="348"/>
    </location>
</feature>
<evidence type="ECO:0000256" key="1">
    <source>
        <dbReference type="ARBA" id="ARBA00004651"/>
    </source>
</evidence>
<feature type="transmembrane region" description="Helical" evidence="8">
    <location>
        <begin position="68"/>
        <end position="85"/>
    </location>
</feature>
<comment type="similarity">
    <text evidence="2">Belongs to the tellurite-resistance/dicarboxylate transporter (TDT) family.</text>
</comment>
<evidence type="ECO:0000256" key="3">
    <source>
        <dbReference type="ARBA" id="ARBA00022448"/>
    </source>
</evidence>
<feature type="transmembrane region" description="Helical" evidence="8">
    <location>
        <begin position="258"/>
        <end position="277"/>
    </location>
</feature>
<dbReference type="GO" id="GO:0055085">
    <property type="term" value="P:transmembrane transport"/>
    <property type="evidence" value="ECO:0007669"/>
    <property type="project" value="InterPro"/>
</dbReference>
<dbReference type="EMBL" id="BSTX01000007">
    <property type="protein sequence ID" value="GLZ81670.1"/>
    <property type="molecule type" value="Genomic_DNA"/>
</dbReference>
<organism evidence="9 10">
    <name type="scientific">Actinorhabdospora filicis</name>
    <dbReference type="NCBI Taxonomy" id="1785913"/>
    <lineage>
        <taxon>Bacteria</taxon>
        <taxon>Bacillati</taxon>
        <taxon>Actinomycetota</taxon>
        <taxon>Actinomycetes</taxon>
        <taxon>Micromonosporales</taxon>
        <taxon>Micromonosporaceae</taxon>
        <taxon>Actinorhabdospora</taxon>
    </lineage>
</organism>
<dbReference type="CDD" id="cd09320">
    <property type="entry name" value="TDT_like_2"/>
    <property type="match status" value="1"/>
</dbReference>
<evidence type="ECO:0000256" key="6">
    <source>
        <dbReference type="ARBA" id="ARBA00022989"/>
    </source>
</evidence>